<dbReference type="GO" id="GO:0019005">
    <property type="term" value="C:SCF ubiquitin ligase complex"/>
    <property type="evidence" value="ECO:0007669"/>
    <property type="project" value="TreeGrafter"/>
</dbReference>
<comment type="caution">
    <text evidence="1">The sequence shown here is derived from an EMBL/GenBank/DDBJ whole genome shotgun (WGS) entry which is preliminary data.</text>
</comment>
<name>A0AAD5TYF0_9FUNG</name>
<sequence>MTNVSAYVVKYFPNIAELDILECPLIDFEGIKLATERLVKLNCIIFPKKNDLNINLHLKNLTNLPIETLDLNYFVNLTDEGILGLSSNKDSLIYLSLLGTNITDLSFPTIAGFYNLEELYFDRLPITDKAISELTSTLGILKVLSLSDTLISDASIIKIGKSKFRRSLSKLNLINTNISNKSVIALKDLINLSTLILDGTFVTEEYVLDTLKYLNHLTPPRFRNLRIMEEDEG</sequence>
<dbReference type="EMBL" id="JADGJW010000458">
    <property type="protein sequence ID" value="KAJ3216834.1"/>
    <property type="molecule type" value="Genomic_DNA"/>
</dbReference>
<reference evidence="1" key="1">
    <citation type="submission" date="2020-05" db="EMBL/GenBank/DDBJ databases">
        <title>Phylogenomic resolution of chytrid fungi.</title>
        <authorList>
            <person name="Stajich J.E."/>
            <person name="Amses K."/>
            <person name="Simmons R."/>
            <person name="Seto K."/>
            <person name="Myers J."/>
            <person name="Bonds A."/>
            <person name="Quandt C.A."/>
            <person name="Barry K."/>
            <person name="Liu P."/>
            <person name="Grigoriev I."/>
            <person name="Longcore J.E."/>
            <person name="James T.Y."/>
        </authorList>
    </citation>
    <scope>NUCLEOTIDE SEQUENCE</scope>
    <source>
        <strain evidence="1">JEL0476</strain>
    </source>
</reference>
<evidence type="ECO:0000313" key="1">
    <source>
        <dbReference type="EMBL" id="KAJ3216834.1"/>
    </source>
</evidence>
<organism evidence="1 2">
    <name type="scientific">Clydaea vesicula</name>
    <dbReference type="NCBI Taxonomy" id="447962"/>
    <lineage>
        <taxon>Eukaryota</taxon>
        <taxon>Fungi</taxon>
        <taxon>Fungi incertae sedis</taxon>
        <taxon>Chytridiomycota</taxon>
        <taxon>Chytridiomycota incertae sedis</taxon>
        <taxon>Chytridiomycetes</taxon>
        <taxon>Lobulomycetales</taxon>
        <taxon>Lobulomycetaceae</taxon>
        <taxon>Clydaea</taxon>
    </lineage>
</organism>
<dbReference type="Gene3D" id="3.80.10.10">
    <property type="entry name" value="Ribonuclease Inhibitor"/>
    <property type="match status" value="1"/>
</dbReference>
<proteinExistence type="predicted"/>
<dbReference type="Proteomes" id="UP001211065">
    <property type="component" value="Unassembled WGS sequence"/>
</dbReference>
<dbReference type="InterPro" id="IPR032675">
    <property type="entry name" value="LRR_dom_sf"/>
</dbReference>
<gene>
    <name evidence="1" type="ORF">HK099_005703</name>
</gene>
<accession>A0AAD5TYF0</accession>
<protein>
    <submittedName>
        <fullName evidence="1">Uncharacterized protein</fullName>
    </submittedName>
</protein>
<dbReference type="PANTHER" id="PTHR13318">
    <property type="entry name" value="PARTNER OF PAIRED, ISOFORM B-RELATED"/>
    <property type="match status" value="1"/>
</dbReference>
<evidence type="ECO:0000313" key="2">
    <source>
        <dbReference type="Proteomes" id="UP001211065"/>
    </source>
</evidence>
<dbReference type="SUPFAM" id="SSF52047">
    <property type="entry name" value="RNI-like"/>
    <property type="match status" value="1"/>
</dbReference>
<dbReference type="GO" id="GO:0031146">
    <property type="term" value="P:SCF-dependent proteasomal ubiquitin-dependent protein catabolic process"/>
    <property type="evidence" value="ECO:0007669"/>
    <property type="project" value="TreeGrafter"/>
</dbReference>
<dbReference type="AlphaFoldDB" id="A0AAD5TYF0"/>
<keyword evidence="2" id="KW-1185">Reference proteome</keyword>